<keyword evidence="4" id="KW-1185">Reference proteome</keyword>
<organism evidence="3 4">
    <name type="scientific">Nocardia pulmonis</name>
    <dbReference type="NCBI Taxonomy" id="2951408"/>
    <lineage>
        <taxon>Bacteria</taxon>
        <taxon>Bacillati</taxon>
        <taxon>Actinomycetota</taxon>
        <taxon>Actinomycetes</taxon>
        <taxon>Mycobacteriales</taxon>
        <taxon>Nocardiaceae</taxon>
        <taxon>Nocardia</taxon>
    </lineage>
</organism>
<keyword evidence="2" id="KW-1133">Transmembrane helix</keyword>
<keyword evidence="2" id="KW-0812">Transmembrane</keyword>
<protein>
    <submittedName>
        <fullName evidence="3">Uncharacterized protein</fullName>
    </submittedName>
</protein>
<sequence length="77" mass="8417">MQHDQRGDDRGYQSDSAPGDGPDLARARARRIDGAVDAGWLRPHTRPLRGRPRASTVVLVLIFIAALLAYLELRPGG</sequence>
<evidence type="ECO:0000313" key="3">
    <source>
        <dbReference type="EMBL" id="MCM6776300.1"/>
    </source>
</evidence>
<feature type="region of interest" description="Disordered" evidence="1">
    <location>
        <begin position="1"/>
        <end position="28"/>
    </location>
</feature>
<gene>
    <name evidence="3" type="ORF">NDR86_22700</name>
</gene>
<accession>A0A9X2E9W1</accession>
<reference evidence="3" key="1">
    <citation type="submission" date="2022-06" db="EMBL/GenBank/DDBJ databases">
        <title>Novel species in genus nocardia.</title>
        <authorList>
            <person name="Li F."/>
        </authorList>
    </citation>
    <scope>NUCLEOTIDE SEQUENCE</scope>
    <source>
        <strain evidence="3">CDC141</strain>
    </source>
</reference>
<evidence type="ECO:0000313" key="4">
    <source>
        <dbReference type="Proteomes" id="UP001139157"/>
    </source>
</evidence>
<feature type="transmembrane region" description="Helical" evidence="2">
    <location>
        <begin position="54"/>
        <end position="71"/>
    </location>
</feature>
<feature type="compositionally biased region" description="Basic and acidic residues" evidence="1">
    <location>
        <begin position="1"/>
        <end position="12"/>
    </location>
</feature>
<dbReference type="AlphaFoldDB" id="A0A9X2E9W1"/>
<evidence type="ECO:0000256" key="1">
    <source>
        <dbReference type="SAM" id="MobiDB-lite"/>
    </source>
</evidence>
<comment type="caution">
    <text evidence="3">The sequence shown here is derived from an EMBL/GenBank/DDBJ whole genome shotgun (WGS) entry which is preliminary data.</text>
</comment>
<dbReference type="Proteomes" id="UP001139157">
    <property type="component" value="Unassembled WGS sequence"/>
</dbReference>
<dbReference type="RefSeq" id="WP_251914611.1">
    <property type="nucleotide sequence ID" value="NZ_JAMRXG010000010.1"/>
</dbReference>
<evidence type="ECO:0000256" key="2">
    <source>
        <dbReference type="SAM" id="Phobius"/>
    </source>
</evidence>
<keyword evidence="2" id="KW-0472">Membrane</keyword>
<dbReference type="EMBL" id="JAMRXG010000010">
    <property type="protein sequence ID" value="MCM6776300.1"/>
    <property type="molecule type" value="Genomic_DNA"/>
</dbReference>
<proteinExistence type="predicted"/>
<name>A0A9X2E9W1_9NOCA</name>